<proteinExistence type="predicted"/>
<dbReference type="Proteomes" id="UP000878956">
    <property type="component" value="Unassembled WGS sequence"/>
</dbReference>
<feature type="domain" description="Phage tail fibre protein N-terminal" evidence="1">
    <location>
        <begin position="3"/>
        <end position="150"/>
    </location>
</feature>
<dbReference type="InterPro" id="IPR051934">
    <property type="entry name" value="Phage_Tail_Fiber_Structural"/>
</dbReference>
<evidence type="ECO:0000259" key="1">
    <source>
        <dbReference type="Pfam" id="PF12571"/>
    </source>
</evidence>
<gene>
    <name evidence="2" type="ORF">KRM00_003391</name>
</gene>
<protein>
    <submittedName>
        <fullName evidence="2">Phage tail protein</fullName>
    </submittedName>
</protein>
<dbReference type="AlphaFoldDB" id="A0AAN6A7H0"/>
<comment type="caution">
    <text evidence="2">The sequence shown here is derived from an EMBL/GenBank/DDBJ whole genome shotgun (WGS) entry which is preliminary data.</text>
</comment>
<dbReference type="RefSeq" id="WP_131076326.1">
    <property type="nucleotide sequence ID" value="NZ_BISD01000040.1"/>
</dbReference>
<reference evidence="2" key="1">
    <citation type="journal article" date="2018" name="Genome Biol.">
        <title>SKESA: strategic k-mer extension for scrupulous assemblies.</title>
        <authorList>
            <person name="Souvorov A."/>
            <person name="Agarwala R."/>
            <person name="Lipman D.J."/>
        </authorList>
    </citation>
    <scope>NUCLEOTIDE SEQUENCE</scope>
    <source>
        <strain evidence="2">HN1000</strain>
    </source>
</reference>
<accession>A0AAN6A7H0</accession>
<dbReference type="InterPro" id="IPR022225">
    <property type="entry name" value="Phage_tail_fibre_N"/>
</dbReference>
<dbReference type="EMBL" id="DAEPXK010000050">
    <property type="protein sequence ID" value="HBH1543856.1"/>
    <property type="molecule type" value="Genomic_DNA"/>
</dbReference>
<sequence length="259" mass="28102">MAEQKYYTLLTKIGKASIANATALGNKVDLVKLQLGDGAGAEYNPTEEQTTLKKVVWEGSVNNVKIDEENPNWIVIETVIPGSVGGFMIREVGIFDSKEQLIAVSKYPETYKPTADSGSVKDLVIKIILVVSNTSSVNLKVDPTVILATLKDIQDLDSKIDTTKTELTSNIETTKTELNGKIGDTTQLTTTDKTNIVSAINEVKTSVDSIETTAEKTSYNNATSNLTATTVQGAIDEVVRKIENFNEVNISIQNDMLPI</sequence>
<dbReference type="PANTHER" id="PTHR35191:SF1">
    <property type="entry name" value="PROPHAGE SIDE TAIL FIBER PROTEIN HOMOLOG STFQ-RELATED"/>
    <property type="match status" value="1"/>
</dbReference>
<dbReference type="PANTHER" id="PTHR35191">
    <property type="entry name" value="PROPHAGE SIDE TAIL FIBER PROTEIN HOMOLOG STFQ-RELATED"/>
    <property type="match status" value="1"/>
</dbReference>
<name>A0AAN6A7H0_CLODI</name>
<organism evidence="2 3">
    <name type="scientific">Clostridioides difficile</name>
    <name type="common">Peptoclostridium difficile</name>
    <dbReference type="NCBI Taxonomy" id="1496"/>
    <lineage>
        <taxon>Bacteria</taxon>
        <taxon>Bacillati</taxon>
        <taxon>Bacillota</taxon>
        <taxon>Clostridia</taxon>
        <taxon>Peptostreptococcales</taxon>
        <taxon>Peptostreptococcaceae</taxon>
        <taxon>Clostridioides</taxon>
    </lineage>
</organism>
<evidence type="ECO:0000313" key="2">
    <source>
        <dbReference type="EMBL" id="HBH1543856.1"/>
    </source>
</evidence>
<evidence type="ECO:0000313" key="3">
    <source>
        <dbReference type="Proteomes" id="UP000878956"/>
    </source>
</evidence>
<dbReference type="Pfam" id="PF12571">
    <property type="entry name" value="Phage_tail_fib"/>
    <property type="match status" value="1"/>
</dbReference>
<reference evidence="2" key="2">
    <citation type="submission" date="2021-06" db="EMBL/GenBank/DDBJ databases">
        <authorList>
            <consortium name="NCBI Pathogen Detection Project"/>
        </authorList>
    </citation>
    <scope>NUCLEOTIDE SEQUENCE</scope>
    <source>
        <strain evidence="2">HN1000</strain>
    </source>
</reference>